<dbReference type="Proteomes" id="UP000229335">
    <property type="component" value="Unassembled WGS sequence"/>
</dbReference>
<evidence type="ECO:0000256" key="3">
    <source>
        <dbReference type="ARBA" id="ARBA00023274"/>
    </source>
</evidence>
<evidence type="ECO:0000256" key="4">
    <source>
        <dbReference type="RuleBase" id="RU000559"/>
    </source>
</evidence>
<dbReference type="InterPro" id="IPR001857">
    <property type="entry name" value="Ribosomal_bL19"/>
</dbReference>
<dbReference type="InterPro" id="IPR038657">
    <property type="entry name" value="Ribosomal_bL19_sf"/>
</dbReference>
<comment type="function">
    <text evidence="4">This protein is located at the 30S-50S ribosomal subunit interface and may play a role in the structure and function of the aminoacyl-tRNA binding site.</text>
</comment>
<accession>A0A2M6WM61</accession>
<dbReference type="Gene3D" id="2.30.30.790">
    <property type="match status" value="1"/>
</dbReference>
<comment type="caution">
    <text evidence="5">The sequence shown here is derived from an EMBL/GenBank/DDBJ whole genome shotgun (WGS) entry which is preliminary data.</text>
</comment>
<dbReference type="GO" id="GO:0022625">
    <property type="term" value="C:cytosolic large ribosomal subunit"/>
    <property type="evidence" value="ECO:0007669"/>
    <property type="project" value="TreeGrafter"/>
</dbReference>
<keyword evidence="3 4" id="KW-0687">Ribonucleoprotein</keyword>
<dbReference type="GO" id="GO:0003735">
    <property type="term" value="F:structural constituent of ribosome"/>
    <property type="evidence" value="ECO:0007669"/>
    <property type="project" value="InterPro"/>
</dbReference>
<dbReference type="InterPro" id="IPR008991">
    <property type="entry name" value="Translation_prot_SH3-like_sf"/>
</dbReference>
<dbReference type="EMBL" id="PFAS01000037">
    <property type="protein sequence ID" value="PIT93824.1"/>
    <property type="molecule type" value="Genomic_DNA"/>
</dbReference>
<evidence type="ECO:0000313" key="5">
    <source>
        <dbReference type="EMBL" id="PIT93824.1"/>
    </source>
</evidence>
<dbReference type="PANTHER" id="PTHR15680">
    <property type="entry name" value="RIBOSOMAL PROTEIN L19"/>
    <property type="match status" value="1"/>
</dbReference>
<proteinExistence type="inferred from homology"/>
<evidence type="ECO:0000256" key="2">
    <source>
        <dbReference type="ARBA" id="ARBA00022980"/>
    </source>
</evidence>
<evidence type="ECO:0000256" key="1">
    <source>
        <dbReference type="ARBA" id="ARBA00005781"/>
    </source>
</evidence>
<dbReference type="Pfam" id="PF01245">
    <property type="entry name" value="Ribosomal_L19"/>
    <property type="match status" value="1"/>
</dbReference>
<reference evidence="6" key="1">
    <citation type="submission" date="2017-09" db="EMBL/GenBank/DDBJ databases">
        <title>Depth-based differentiation of microbial function through sediment-hosted aquifers and enrichment of novel symbionts in the deep terrestrial subsurface.</title>
        <authorList>
            <person name="Probst A.J."/>
            <person name="Ladd B."/>
            <person name="Jarett J.K."/>
            <person name="Geller-Mcgrath D.E."/>
            <person name="Sieber C.M.K."/>
            <person name="Emerson J.B."/>
            <person name="Anantharaman K."/>
            <person name="Thomas B.C."/>
            <person name="Malmstrom R."/>
            <person name="Stieglmeier M."/>
            <person name="Klingl A."/>
            <person name="Woyke T."/>
            <person name="Ryan C.M."/>
            <person name="Banfield J.F."/>
        </authorList>
    </citation>
    <scope>NUCLEOTIDE SEQUENCE [LARGE SCALE GENOMIC DNA]</scope>
</reference>
<dbReference type="InterPro" id="IPR018257">
    <property type="entry name" value="Ribosomal_bL19_CS"/>
</dbReference>
<name>A0A2M6WM61_9BACT</name>
<dbReference type="SUPFAM" id="SSF50104">
    <property type="entry name" value="Translation proteins SH3-like domain"/>
    <property type="match status" value="1"/>
</dbReference>
<evidence type="ECO:0000313" key="6">
    <source>
        <dbReference type="Proteomes" id="UP000229335"/>
    </source>
</evidence>
<dbReference type="PROSITE" id="PS01015">
    <property type="entry name" value="RIBOSOMAL_L19"/>
    <property type="match status" value="1"/>
</dbReference>
<dbReference type="GO" id="GO:0006412">
    <property type="term" value="P:translation"/>
    <property type="evidence" value="ECO:0007669"/>
    <property type="project" value="InterPro"/>
</dbReference>
<dbReference type="PRINTS" id="PR00061">
    <property type="entry name" value="RIBOSOMALL19"/>
</dbReference>
<dbReference type="PANTHER" id="PTHR15680:SF9">
    <property type="entry name" value="LARGE RIBOSOMAL SUBUNIT PROTEIN BL19M"/>
    <property type="match status" value="1"/>
</dbReference>
<organism evidence="5 6">
    <name type="scientific">Candidatus Falkowbacteria bacterium CG10_big_fil_rev_8_21_14_0_10_43_11</name>
    <dbReference type="NCBI Taxonomy" id="1974568"/>
    <lineage>
        <taxon>Bacteria</taxon>
        <taxon>Candidatus Falkowiibacteriota</taxon>
    </lineage>
</organism>
<dbReference type="AlphaFoldDB" id="A0A2M6WM61"/>
<protein>
    <recommendedName>
        <fullName evidence="4">50S ribosomal protein L19</fullName>
    </recommendedName>
</protein>
<sequence>MSEAKKQQHSKEIKEEERIIPDIKPGMTVRVYQKIKEQNSKGEWKERIQHFEGIVLAVKHGKQAGASITVRKVSEGVGVEKIFPLHLPTITKIEIKKEAKVRRAKLYFLKRGYNKRLKLIKKEEVKN</sequence>
<keyword evidence="2 5" id="KW-0689">Ribosomal protein</keyword>
<dbReference type="NCBIfam" id="TIGR01024">
    <property type="entry name" value="rplS_bact"/>
    <property type="match status" value="1"/>
</dbReference>
<comment type="similarity">
    <text evidence="1 4">Belongs to the bacterial ribosomal protein bL19 family.</text>
</comment>
<gene>
    <name evidence="5" type="primary">rplS</name>
    <name evidence="5" type="ORF">COU00_02245</name>
</gene>